<dbReference type="Proteomes" id="UP000095280">
    <property type="component" value="Unplaced"/>
</dbReference>
<accession>A0A1I8HW52</accession>
<proteinExistence type="predicted"/>
<feature type="region of interest" description="Disordered" evidence="1">
    <location>
        <begin position="28"/>
        <end position="235"/>
    </location>
</feature>
<evidence type="ECO:0000313" key="3">
    <source>
        <dbReference type="WBParaSite" id="maker-uti_cns_0008336-snap-gene-0.2-mRNA-1"/>
    </source>
</evidence>
<feature type="compositionally biased region" description="Low complexity" evidence="1">
    <location>
        <begin position="156"/>
        <end position="169"/>
    </location>
</feature>
<sequence length="282" mass="29263">MYQSSSESSIEHGNFPSVINLYAVGENSSAHQVQAQKTTKTSSASQTYAQTGRTPLDHRGDPFLALAASSSPSSYSRRQFNEDEASYASSPTYAESPTGGCGSSSGSQPAILPAMTSSAISRTSGPKAAPRDRTGSCGSPQSSDSESHSEGDRQQQQRQLSSSSSSTSSEELRPAAFKARILLRTSKKATPPPPPPPPPQLQSNIPQRAGMNIVGSPSPSSNSAGSNPGCGTRHSLISQFSSATGRMETVLAETIVESIALQCAGGVADSDLDSSDTDFKAL</sequence>
<name>A0A1I8HW52_9PLAT</name>
<feature type="compositionally biased region" description="Low complexity" evidence="1">
    <location>
        <begin position="34"/>
        <end position="51"/>
    </location>
</feature>
<organism evidence="2 3">
    <name type="scientific">Macrostomum lignano</name>
    <dbReference type="NCBI Taxonomy" id="282301"/>
    <lineage>
        <taxon>Eukaryota</taxon>
        <taxon>Metazoa</taxon>
        <taxon>Spiralia</taxon>
        <taxon>Lophotrochozoa</taxon>
        <taxon>Platyhelminthes</taxon>
        <taxon>Rhabditophora</taxon>
        <taxon>Macrostomorpha</taxon>
        <taxon>Macrostomida</taxon>
        <taxon>Macrostomidae</taxon>
        <taxon>Macrostomum</taxon>
    </lineage>
</organism>
<evidence type="ECO:0000256" key="1">
    <source>
        <dbReference type="SAM" id="MobiDB-lite"/>
    </source>
</evidence>
<protein>
    <submittedName>
        <fullName evidence="3">Uncharacterized protein</fullName>
    </submittedName>
</protein>
<feature type="compositionally biased region" description="Polar residues" evidence="1">
    <location>
        <begin position="115"/>
        <end position="124"/>
    </location>
</feature>
<reference evidence="3" key="1">
    <citation type="submission" date="2016-11" db="UniProtKB">
        <authorList>
            <consortium name="WormBaseParasite"/>
        </authorList>
    </citation>
    <scope>IDENTIFICATION</scope>
</reference>
<dbReference type="WBParaSite" id="maker-uti_cns_0008336-snap-gene-0.2-mRNA-1">
    <property type="protein sequence ID" value="maker-uti_cns_0008336-snap-gene-0.2-mRNA-1"/>
    <property type="gene ID" value="maker-uti_cns_0008336-snap-gene-0.2"/>
</dbReference>
<feature type="compositionally biased region" description="Low complexity" evidence="1">
    <location>
        <begin position="215"/>
        <end position="229"/>
    </location>
</feature>
<evidence type="ECO:0000313" key="2">
    <source>
        <dbReference type="Proteomes" id="UP000095280"/>
    </source>
</evidence>
<keyword evidence="2" id="KW-1185">Reference proteome</keyword>
<feature type="compositionally biased region" description="Basic and acidic residues" evidence="1">
    <location>
        <begin position="145"/>
        <end position="155"/>
    </location>
</feature>
<dbReference type="AlphaFoldDB" id="A0A1I8HW52"/>
<feature type="compositionally biased region" description="Pro residues" evidence="1">
    <location>
        <begin position="190"/>
        <end position="200"/>
    </location>
</feature>